<comment type="subunit">
    <text evidence="10">The complex is composed of six subunits: RnfA, RnfB, RnfC, RnfD, RnfE and RnfG.</text>
</comment>
<dbReference type="Proteomes" id="UP000324870">
    <property type="component" value="Unassembled WGS sequence"/>
</dbReference>
<evidence type="ECO:0000256" key="7">
    <source>
        <dbReference type="ARBA" id="ARBA00022982"/>
    </source>
</evidence>
<keyword evidence="6 10" id="KW-1278">Translocase</keyword>
<dbReference type="NCBIfam" id="TIGR01946">
    <property type="entry name" value="rnfD"/>
    <property type="match status" value="1"/>
</dbReference>
<feature type="transmembrane region" description="Helical" evidence="10">
    <location>
        <begin position="239"/>
        <end position="260"/>
    </location>
</feature>
<dbReference type="GO" id="GO:0005886">
    <property type="term" value="C:plasma membrane"/>
    <property type="evidence" value="ECO:0007669"/>
    <property type="project" value="UniProtKB-SubCell"/>
</dbReference>
<dbReference type="EC" id="7.-.-.-" evidence="10"/>
<keyword evidence="4 10" id="KW-0288">FMN</keyword>
<feature type="transmembrane region" description="Helical" evidence="10">
    <location>
        <begin position="185"/>
        <end position="203"/>
    </location>
</feature>
<name>A0AAE4RXB1_9BACT</name>
<comment type="cofactor">
    <cofactor evidence="10">
        <name>FMN</name>
        <dbReference type="ChEBI" id="CHEBI:58210"/>
    </cofactor>
</comment>
<evidence type="ECO:0000256" key="5">
    <source>
        <dbReference type="ARBA" id="ARBA00022692"/>
    </source>
</evidence>
<reference evidence="12" key="2">
    <citation type="submission" date="2023-10" db="EMBL/GenBank/DDBJ databases">
        <title>Genome Sequence of the Bacteria from From Gut Wall in Crohn's Disease.</title>
        <authorList>
            <person name="Rodriguez-Palacios A."/>
        </authorList>
    </citation>
    <scope>NUCLEOTIDE SEQUENCE</scope>
    <source>
        <strain evidence="12">CavFT-hAR58</strain>
    </source>
</reference>
<keyword evidence="3 10" id="KW-0285">Flavoprotein</keyword>
<keyword evidence="13" id="KW-1185">Reference proteome</keyword>
<feature type="transmembrane region" description="Helical" evidence="10">
    <location>
        <begin position="26"/>
        <end position="59"/>
    </location>
</feature>
<proteinExistence type="inferred from homology"/>
<keyword evidence="9 10" id="KW-0472">Membrane</keyword>
<dbReference type="InterPro" id="IPR004338">
    <property type="entry name" value="NqrB/RnfD"/>
</dbReference>
<dbReference type="GO" id="GO:0055085">
    <property type="term" value="P:transmembrane transport"/>
    <property type="evidence" value="ECO:0007669"/>
    <property type="project" value="InterPro"/>
</dbReference>
<evidence type="ECO:0000256" key="4">
    <source>
        <dbReference type="ARBA" id="ARBA00022643"/>
    </source>
</evidence>
<keyword evidence="7 10" id="KW-0249">Electron transport</keyword>
<dbReference type="InterPro" id="IPR011303">
    <property type="entry name" value="RnfD_bac"/>
</dbReference>
<feature type="transmembrane region" description="Helical" evidence="10">
    <location>
        <begin position="297"/>
        <end position="315"/>
    </location>
</feature>
<evidence type="ECO:0000256" key="10">
    <source>
        <dbReference type="HAMAP-Rule" id="MF_00462"/>
    </source>
</evidence>
<evidence type="ECO:0000313" key="13">
    <source>
        <dbReference type="Proteomes" id="UP000324870"/>
    </source>
</evidence>
<dbReference type="RefSeq" id="WP_014774365.1">
    <property type="nucleotide sequence ID" value="NZ_BAAFKU010000004.1"/>
</dbReference>
<dbReference type="EMBL" id="VVND01000016">
    <property type="protein sequence ID" value="KAA3158628.1"/>
    <property type="molecule type" value="Genomic_DNA"/>
</dbReference>
<feature type="transmembrane region" description="Helical" evidence="10">
    <location>
        <begin position="272"/>
        <end position="291"/>
    </location>
</feature>
<keyword evidence="1 10" id="KW-0813">Transport</keyword>
<evidence type="ECO:0000256" key="3">
    <source>
        <dbReference type="ARBA" id="ARBA00022630"/>
    </source>
</evidence>
<dbReference type="GO" id="GO:0022900">
    <property type="term" value="P:electron transport chain"/>
    <property type="evidence" value="ECO:0007669"/>
    <property type="project" value="UniProtKB-UniRule"/>
</dbReference>
<keyword evidence="10" id="KW-1003">Cell membrane</keyword>
<organism evidence="12 14">
    <name type="scientific">Alistipes finegoldii</name>
    <dbReference type="NCBI Taxonomy" id="214856"/>
    <lineage>
        <taxon>Bacteria</taxon>
        <taxon>Pseudomonadati</taxon>
        <taxon>Bacteroidota</taxon>
        <taxon>Bacteroidia</taxon>
        <taxon>Bacteroidales</taxon>
        <taxon>Rikenellaceae</taxon>
        <taxon>Alistipes</taxon>
    </lineage>
</organism>
<comment type="similarity">
    <text evidence="10">Belongs to the NqrB/RnfD family.</text>
</comment>
<dbReference type="AlphaFoldDB" id="A0AAE4RXB1"/>
<dbReference type="EMBL" id="JAWDES010000005">
    <property type="protein sequence ID" value="MDU0259712.1"/>
    <property type="molecule type" value="Genomic_DNA"/>
</dbReference>
<evidence type="ECO:0000256" key="1">
    <source>
        <dbReference type="ARBA" id="ARBA00022448"/>
    </source>
</evidence>
<evidence type="ECO:0000256" key="9">
    <source>
        <dbReference type="ARBA" id="ARBA00023136"/>
    </source>
</evidence>
<comment type="caution">
    <text evidence="12">The sequence shown here is derived from an EMBL/GenBank/DDBJ whole genome shotgun (WGS) entry which is preliminary data.</text>
</comment>
<evidence type="ECO:0000256" key="2">
    <source>
        <dbReference type="ARBA" id="ARBA00022553"/>
    </source>
</evidence>
<dbReference type="PANTHER" id="PTHR30578">
    <property type="entry name" value="ELECTRON TRANSPORT COMPLEX PROTEIN RNFD"/>
    <property type="match status" value="1"/>
</dbReference>
<accession>A0AAE4RXB1</accession>
<dbReference type="Pfam" id="PF03116">
    <property type="entry name" value="NQR2_RnfD_RnfE"/>
    <property type="match status" value="1"/>
</dbReference>
<sequence>MANKLVVAPAPHVQTSQSTARIMRDVVIALMPALAVSSVVFGVDVLRVTALSVAACVLFEYLIQKFLVRGASTIGNWSAVVTGVLLAFNLPASIPWWIVLIGAFVAIAIAKMTFGGLGKNPFNPALVGRVFLLIAYPVQMTSFPVPVNGSFDALSGATPLAAVKHGAAADVLGVQELLLGNMPGSLGEVAALALICGFVYLLWRRVITWQIPVTILGTMALFAFVVAAAKGGLSAGPVLWQFPLFHVLAGGALLGAIFMATDYSTSPMTVRGSVIFGVGIGAITMCIRLWGAYPEGMSFAILIMNAVVPLINKYVKPKRFGVK</sequence>
<keyword evidence="5 10" id="KW-0812">Transmembrane</keyword>
<keyword evidence="2 10" id="KW-0597">Phosphoprotein</keyword>
<evidence type="ECO:0000313" key="11">
    <source>
        <dbReference type="EMBL" id="KAA3158628.1"/>
    </source>
</evidence>
<comment type="subcellular location">
    <subcellularLocation>
        <location evidence="10">Cell membrane</location>
        <topology evidence="10">Multi-pass membrane protein</topology>
    </subcellularLocation>
</comment>
<evidence type="ECO:0000313" key="14">
    <source>
        <dbReference type="Proteomes" id="UP001181347"/>
    </source>
</evidence>
<evidence type="ECO:0000313" key="12">
    <source>
        <dbReference type="EMBL" id="MDU0259712.1"/>
    </source>
</evidence>
<feature type="modified residue" description="FMN phosphoryl threonine" evidence="10">
    <location>
        <position position="158"/>
    </location>
</feature>
<dbReference type="Proteomes" id="UP001181347">
    <property type="component" value="Unassembled WGS sequence"/>
</dbReference>
<feature type="transmembrane region" description="Helical" evidence="10">
    <location>
        <begin position="94"/>
        <end position="114"/>
    </location>
</feature>
<comment type="function">
    <text evidence="10">Part of a membrane-bound complex that couples electron transfer with translocation of ions across the membrane.</text>
</comment>
<reference evidence="11 13" key="1">
    <citation type="journal article" date="2019" name="Nat. Med.">
        <title>A library of human gut bacterial isolates paired with longitudinal multiomics data enables mechanistic microbiome research.</title>
        <authorList>
            <person name="Poyet M."/>
            <person name="Groussin M."/>
            <person name="Gibbons S.M."/>
            <person name="Avila-Pacheco J."/>
            <person name="Jiang X."/>
            <person name="Kearney S.M."/>
            <person name="Perrotta A.R."/>
            <person name="Berdy B."/>
            <person name="Zhao S."/>
            <person name="Lieberman T.D."/>
            <person name="Swanson P.K."/>
            <person name="Smith M."/>
            <person name="Roesemann S."/>
            <person name="Alexander J.E."/>
            <person name="Rich S.A."/>
            <person name="Livny J."/>
            <person name="Vlamakis H."/>
            <person name="Clish C."/>
            <person name="Bullock K."/>
            <person name="Deik A."/>
            <person name="Scott J."/>
            <person name="Pierce K.A."/>
            <person name="Xavier R.J."/>
            <person name="Alm E.J."/>
        </authorList>
    </citation>
    <scope>NUCLEOTIDE SEQUENCE [LARGE SCALE GENOMIC DNA]</scope>
    <source>
        <strain evidence="11 13">BIOML-A1</strain>
    </source>
</reference>
<dbReference type="PANTHER" id="PTHR30578:SF0">
    <property type="entry name" value="ION-TRANSLOCATING OXIDOREDUCTASE COMPLEX SUBUNIT D"/>
    <property type="match status" value="1"/>
</dbReference>
<feature type="transmembrane region" description="Helical" evidence="10">
    <location>
        <begin position="215"/>
        <end position="233"/>
    </location>
</feature>
<evidence type="ECO:0000256" key="6">
    <source>
        <dbReference type="ARBA" id="ARBA00022967"/>
    </source>
</evidence>
<evidence type="ECO:0000256" key="8">
    <source>
        <dbReference type="ARBA" id="ARBA00022989"/>
    </source>
</evidence>
<gene>
    <name evidence="10" type="primary">rnfD</name>
    <name evidence="11" type="ORF">F2A26_10475</name>
    <name evidence="12" type="ORF">RVH17_06230</name>
</gene>
<feature type="transmembrane region" description="Helical" evidence="10">
    <location>
        <begin position="126"/>
        <end position="145"/>
    </location>
</feature>
<dbReference type="HAMAP" id="MF_00462">
    <property type="entry name" value="RsxD_RnfD"/>
    <property type="match status" value="1"/>
</dbReference>
<dbReference type="OMA" id="RLWGGYP"/>
<keyword evidence="8 10" id="KW-1133">Transmembrane helix</keyword>
<protein>
    <recommendedName>
        <fullName evidence="10">Ion-translocating oxidoreductase complex subunit D</fullName>
        <ecNumber evidence="10">7.-.-.-</ecNumber>
    </recommendedName>
    <alternativeName>
        <fullName evidence="10">Rnf electron transport complex subunit D</fullName>
    </alternativeName>
</protein>